<name>A0A1I1G1M5_9GAMM</name>
<dbReference type="NCBIfam" id="NF001221">
    <property type="entry name" value="PRK00197.1"/>
    <property type="match status" value="1"/>
</dbReference>
<dbReference type="Gene3D" id="3.40.605.10">
    <property type="entry name" value="Aldehyde Dehydrogenase, Chain A, domain 1"/>
    <property type="match status" value="1"/>
</dbReference>
<dbReference type="UniPathway" id="UPA00098">
    <property type="reaction ID" value="UER00360"/>
</dbReference>
<comment type="pathway">
    <text evidence="1 7">Amino-acid biosynthesis; L-proline biosynthesis; L-glutamate 5-semialdehyde from L-glutamate: step 2/2.</text>
</comment>
<dbReference type="InterPro" id="IPR020593">
    <property type="entry name" value="G-glutamylP_reductase_CS"/>
</dbReference>
<dbReference type="CDD" id="cd07079">
    <property type="entry name" value="ALDH_F18-19_ProA-GPR"/>
    <property type="match status" value="1"/>
</dbReference>
<dbReference type="InterPro" id="IPR012134">
    <property type="entry name" value="Glu-5-SA_DH"/>
</dbReference>
<keyword evidence="3 7" id="KW-0641">Proline biosynthesis</keyword>
<dbReference type="SUPFAM" id="SSF53720">
    <property type="entry name" value="ALDH-like"/>
    <property type="match status" value="1"/>
</dbReference>
<comment type="function">
    <text evidence="7">Catalyzes the NADPH-dependent reduction of L-glutamate 5-phosphate into L-glutamate 5-semialdehyde and phosphate. The product spontaneously undergoes cyclization to form 1-pyrroline-5-carboxylate.</text>
</comment>
<dbReference type="NCBIfam" id="TIGR00407">
    <property type="entry name" value="proA"/>
    <property type="match status" value="1"/>
</dbReference>
<dbReference type="InterPro" id="IPR016162">
    <property type="entry name" value="Ald_DH_N"/>
</dbReference>
<evidence type="ECO:0000256" key="7">
    <source>
        <dbReference type="HAMAP-Rule" id="MF_00412"/>
    </source>
</evidence>
<dbReference type="AlphaFoldDB" id="A0A1I1G1M5"/>
<accession>A0A1I1G1M5</accession>
<evidence type="ECO:0000256" key="3">
    <source>
        <dbReference type="ARBA" id="ARBA00022650"/>
    </source>
</evidence>
<evidence type="ECO:0000313" key="10">
    <source>
        <dbReference type="Proteomes" id="UP000199046"/>
    </source>
</evidence>
<dbReference type="PROSITE" id="PS01223">
    <property type="entry name" value="PROA"/>
    <property type="match status" value="1"/>
</dbReference>
<reference evidence="10" key="1">
    <citation type="submission" date="2016-10" db="EMBL/GenBank/DDBJ databases">
        <authorList>
            <person name="Varghese N."/>
            <person name="Submissions S."/>
        </authorList>
    </citation>
    <scope>NUCLEOTIDE SEQUENCE [LARGE SCALE GENOMIC DNA]</scope>
    <source>
        <strain evidence="10">DSM 23439</strain>
    </source>
</reference>
<comment type="subcellular location">
    <subcellularLocation>
        <location evidence="7">Cytoplasm</location>
    </subcellularLocation>
</comment>
<gene>
    <name evidence="7" type="primary">proA</name>
    <name evidence="9" type="ORF">SAMN05421848_0362</name>
</gene>
<evidence type="ECO:0000256" key="5">
    <source>
        <dbReference type="ARBA" id="ARBA00023002"/>
    </source>
</evidence>
<evidence type="ECO:0000313" key="9">
    <source>
        <dbReference type="EMBL" id="SFC05182.1"/>
    </source>
</evidence>
<dbReference type="FunFam" id="3.40.309.10:FF:000006">
    <property type="entry name" value="Gamma-glutamyl phosphate reductase"/>
    <property type="match status" value="1"/>
</dbReference>
<dbReference type="PANTHER" id="PTHR11063:SF8">
    <property type="entry name" value="DELTA-1-PYRROLINE-5-CARBOXYLATE SYNTHASE"/>
    <property type="match status" value="1"/>
</dbReference>
<sequence length="426" mass="45710">MTSEVQQEDSDITTRMTLLGQQARRASGRLRSSTTQQRNGALMAMAAELSSQRDVVLEANARDVERGRAEGLSEALMDRLQLTPARVDAMISGLETVASLPDPINGIDEMRTQNNGLRIGRMRTPLGVIGIIYESRPNVTVDAAALCLKAGNAAILRGGSEAFESNCAIARCIASGLEQAGLPGHAVQLVETTDRRAVGALITASEYVDVIIPRGGKSLIKRISEEATIPVIKHLEGLCHVFVDRHASLDMAFDVAFNAKCFRYGICGAMETLLVDQAVAEAFLPGMIARFQSEGVTVRGCGRVQALADVEPATEEDWLTEYLGPLLSIRVVDGMDAAIEHINHYGSHHTDAIVSDHFGHTQRFMAEVDSSSVMVNAATCFADGAQYGLGAEIGISTDKLHVRGPVGLEGLTTRKYVVLGDGHVRT</sequence>
<dbReference type="GO" id="GO:0050661">
    <property type="term" value="F:NADP binding"/>
    <property type="evidence" value="ECO:0007669"/>
    <property type="project" value="InterPro"/>
</dbReference>
<evidence type="ECO:0000256" key="2">
    <source>
        <dbReference type="ARBA" id="ARBA00022605"/>
    </source>
</evidence>
<protein>
    <recommendedName>
        <fullName evidence="7">Gamma-glutamyl phosphate reductase</fullName>
        <shortName evidence="7">GPR</shortName>
        <ecNumber evidence="7">1.2.1.41</ecNumber>
    </recommendedName>
    <alternativeName>
        <fullName evidence="7">Glutamate-5-semialdehyde dehydrogenase</fullName>
    </alternativeName>
    <alternativeName>
        <fullName evidence="7">Glutamyl-gamma-semialdehyde dehydrogenase</fullName>
        <shortName evidence="7">GSA dehydrogenase</shortName>
    </alternativeName>
</protein>
<evidence type="ECO:0000256" key="6">
    <source>
        <dbReference type="ARBA" id="ARBA00049024"/>
    </source>
</evidence>
<dbReference type="STRING" id="402385.SAMN05421848_0362"/>
<dbReference type="EMBL" id="FOLY01000001">
    <property type="protein sequence ID" value="SFC05182.1"/>
    <property type="molecule type" value="Genomic_DNA"/>
</dbReference>
<keyword evidence="5 7" id="KW-0560">Oxidoreductase</keyword>
<dbReference type="Proteomes" id="UP000199046">
    <property type="component" value="Unassembled WGS sequence"/>
</dbReference>
<evidence type="ECO:0000256" key="4">
    <source>
        <dbReference type="ARBA" id="ARBA00022857"/>
    </source>
</evidence>
<dbReference type="PANTHER" id="PTHR11063">
    <property type="entry name" value="GLUTAMATE SEMIALDEHYDE DEHYDROGENASE"/>
    <property type="match status" value="1"/>
</dbReference>
<keyword evidence="4 7" id="KW-0521">NADP</keyword>
<proteinExistence type="inferred from homology"/>
<dbReference type="EC" id="1.2.1.41" evidence="7"/>
<organism evidence="9 10">
    <name type="scientific">Kushneria avicenniae</name>
    <dbReference type="NCBI Taxonomy" id="402385"/>
    <lineage>
        <taxon>Bacteria</taxon>
        <taxon>Pseudomonadati</taxon>
        <taxon>Pseudomonadota</taxon>
        <taxon>Gammaproteobacteria</taxon>
        <taxon>Oceanospirillales</taxon>
        <taxon>Halomonadaceae</taxon>
        <taxon>Kushneria</taxon>
    </lineage>
</organism>
<dbReference type="InterPro" id="IPR000965">
    <property type="entry name" value="GPR_dom"/>
</dbReference>
<dbReference type="InterPro" id="IPR016161">
    <property type="entry name" value="Ald_DH/histidinol_DH"/>
</dbReference>
<keyword evidence="7" id="KW-0963">Cytoplasm</keyword>
<keyword evidence="10" id="KW-1185">Reference proteome</keyword>
<dbReference type="InterPro" id="IPR016163">
    <property type="entry name" value="Ald_DH_C"/>
</dbReference>
<keyword evidence="2 7" id="KW-0028">Amino-acid biosynthesis</keyword>
<evidence type="ECO:0000259" key="8">
    <source>
        <dbReference type="Pfam" id="PF00171"/>
    </source>
</evidence>
<feature type="domain" description="Aldehyde dehydrogenase" evidence="8">
    <location>
        <begin position="21"/>
        <end position="293"/>
    </location>
</feature>
<dbReference type="GO" id="GO:0005737">
    <property type="term" value="C:cytoplasm"/>
    <property type="evidence" value="ECO:0007669"/>
    <property type="project" value="UniProtKB-SubCell"/>
</dbReference>
<dbReference type="RefSeq" id="WP_245742783.1">
    <property type="nucleotide sequence ID" value="NZ_FOLY01000001.1"/>
</dbReference>
<dbReference type="Gene3D" id="3.40.309.10">
    <property type="entry name" value="Aldehyde Dehydrogenase, Chain A, domain 2"/>
    <property type="match status" value="1"/>
</dbReference>
<comment type="similarity">
    <text evidence="7">Belongs to the gamma-glutamyl phosphate reductase family.</text>
</comment>
<dbReference type="PIRSF" id="PIRSF000151">
    <property type="entry name" value="GPR"/>
    <property type="match status" value="1"/>
</dbReference>
<dbReference type="InterPro" id="IPR015590">
    <property type="entry name" value="Aldehyde_DH_dom"/>
</dbReference>
<dbReference type="GO" id="GO:0055129">
    <property type="term" value="P:L-proline biosynthetic process"/>
    <property type="evidence" value="ECO:0007669"/>
    <property type="project" value="UniProtKB-UniRule"/>
</dbReference>
<dbReference type="GO" id="GO:0004350">
    <property type="term" value="F:glutamate-5-semialdehyde dehydrogenase activity"/>
    <property type="evidence" value="ECO:0007669"/>
    <property type="project" value="UniProtKB-UniRule"/>
</dbReference>
<evidence type="ECO:0000256" key="1">
    <source>
        <dbReference type="ARBA" id="ARBA00004985"/>
    </source>
</evidence>
<dbReference type="HAMAP" id="MF_00412">
    <property type="entry name" value="ProA"/>
    <property type="match status" value="1"/>
</dbReference>
<comment type="catalytic activity">
    <reaction evidence="6 7">
        <text>L-glutamate 5-semialdehyde + phosphate + NADP(+) = L-glutamyl 5-phosphate + NADPH + H(+)</text>
        <dbReference type="Rhea" id="RHEA:19541"/>
        <dbReference type="ChEBI" id="CHEBI:15378"/>
        <dbReference type="ChEBI" id="CHEBI:43474"/>
        <dbReference type="ChEBI" id="CHEBI:57783"/>
        <dbReference type="ChEBI" id="CHEBI:58066"/>
        <dbReference type="ChEBI" id="CHEBI:58274"/>
        <dbReference type="ChEBI" id="CHEBI:58349"/>
        <dbReference type="EC" id="1.2.1.41"/>
    </reaction>
</comment>
<dbReference type="Pfam" id="PF00171">
    <property type="entry name" value="Aldedh"/>
    <property type="match status" value="1"/>
</dbReference>